<feature type="domain" description="TTI1 C-terminal TPR" evidence="3">
    <location>
        <begin position="808"/>
        <end position="1092"/>
    </location>
</feature>
<protein>
    <submittedName>
        <fullName evidence="4">7515_t:CDS:1</fullName>
    </submittedName>
</protein>
<dbReference type="InterPro" id="IPR049362">
    <property type="entry name" value="TTI1_rpt"/>
</dbReference>
<accession>A0A9N8YPE4</accession>
<evidence type="ECO:0000313" key="4">
    <source>
        <dbReference type="EMBL" id="CAG8437945.1"/>
    </source>
</evidence>
<dbReference type="InterPro" id="IPR057567">
    <property type="entry name" value="TPR_TTI1_C"/>
</dbReference>
<dbReference type="Pfam" id="PF24181">
    <property type="entry name" value="TPR_TTI1_C"/>
    <property type="match status" value="1"/>
</dbReference>
<evidence type="ECO:0000259" key="3">
    <source>
        <dbReference type="Pfam" id="PF24181"/>
    </source>
</evidence>
<dbReference type="SUPFAM" id="SSF48371">
    <property type="entry name" value="ARM repeat"/>
    <property type="match status" value="1"/>
</dbReference>
<evidence type="ECO:0000256" key="1">
    <source>
        <dbReference type="SAM" id="MobiDB-lite"/>
    </source>
</evidence>
<feature type="compositionally biased region" description="Basic and acidic residues" evidence="1">
    <location>
        <begin position="888"/>
        <end position="904"/>
    </location>
</feature>
<feature type="compositionally biased region" description="Low complexity" evidence="1">
    <location>
        <begin position="317"/>
        <end position="329"/>
    </location>
</feature>
<feature type="region of interest" description="Disordered" evidence="1">
    <location>
        <begin position="307"/>
        <end position="333"/>
    </location>
</feature>
<feature type="region of interest" description="Disordered" evidence="1">
    <location>
        <begin position="888"/>
        <end position="909"/>
    </location>
</feature>
<dbReference type="InterPro" id="IPR052587">
    <property type="entry name" value="TELO2-interacting_protein_1"/>
</dbReference>
<evidence type="ECO:0000259" key="2">
    <source>
        <dbReference type="Pfam" id="PF24173"/>
    </source>
</evidence>
<sequence>MSSTMLEDSLIEKREAAFLQLKPLCVSLLKSVTISKEKVQEIIQTTNKLYLTLKSIPDVSVVLDYNLIQYILVPLLKLYSSLQNSDRFLEEFLNCIQFLLSTSWHNYMMPEQFKQLLVLLVRIIGGGSSVSPKTKENQNIPEFSISEETKLAGVKCILELLPKKSENYNDITNSDNFQLPIRNELLLIEIQEIHLRAVVGRCVYVLIEIISTERYLQLRLTTIETLQQLIKCIENPGIVAAFLPGILSTLSKVIIRDQKENHLLSVKIVEALMNIIYSVMNDEINKNLFSKTNSLFDLKEVWINSESSRNHDPSFKTNNTSSNTSQSQSPGSIHVERTKSWLKATKAQIKILIGSIFTIRNHPSWQLRLEFVKFSFKLLFYCTNSLDTCTSILIETLVFYLNDDNEQVSNLCREHLEVIRENSNFDEILIPILKENLNTWLTSLPRYLVGLDENAKYNALSLIVGFVYLLGSEVQTVLNNLLERVSDGLLNSLEFYIENIHIIEDRLLIGQYENLTEENENLQLQKFSRPQFKHIREQRVISTILTMFRLLGYFGNIEFLIDHFLTYVRNPDSERFHAQCIFIINEILLGASGIDINSDLNLVKMVPTNTIQEVKRISKYVLKEYIEIELMPRTLKKSKEKSLIKSNKHQIVEFVDESLQNMNIESQNRSILSNCLILEGIAYISRIMAMEFRTELNESLYPILEKVGQINSRIHNTADITLYHISVWCGYSSKKALILENIDYLINVASRKLNNIHLNPQTPLMLTAMIMIVGPPVLPYLDDSIEEIFDALDYHHMNSYLLSSLALVLYSVVRIISDSCEREQININKDKYIENNNNNVSSTKNLNTRLSEEITEFIENFSLKKTRTNVQEKRATLEEIEQYFLEHHRSKEKSESQEPQDKKPKPTQLQSTCLKIIDKVLPFLSSSSPRIRILILDMMRLSLPVLQSITHELYPLIHRIWPFIVNRLKDKEQIVILGATRLIQSIASTCGDFFASRVVDNMWPTFQELLSQQVIRDQEFLNYEFSQSHLIKKSILETMKVVIHRVSLSNQILSEIINTMYPFLSKEIHEDHQNSAIELFKELTYRNSNNAWLILRGLDENYIVWPKHLCKYPKGDKKDQYSRNVQILLDEIDKIT</sequence>
<name>A0A9N8YPE4_9GLOM</name>
<dbReference type="GO" id="GO:0005737">
    <property type="term" value="C:cytoplasm"/>
    <property type="evidence" value="ECO:0007669"/>
    <property type="project" value="TreeGrafter"/>
</dbReference>
<dbReference type="AlphaFoldDB" id="A0A9N8YPE4"/>
<dbReference type="InterPro" id="IPR057566">
    <property type="entry name" value="TPR_TTI1_N"/>
</dbReference>
<dbReference type="Gene3D" id="1.25.10.10">
    <property type="entry name" value="Leucine-rich Repeat Variant"/>
    <property type="match status" value="1"/>
</dbReference>
<evidence type="ECO:0000313" key="5">
    <source>
        <dbReference type="Proteomes" id="UP000789706"/>
    </source>
</evidence>
<dbReference type="Pfam" id="PF24173">
    <property type="entry name" value="TPR_TTI1_N"/>
    <property type="match status" value="1"/>
</dbReference>
<feature type="domain" description="TTI1 N-terminal TPR" evidence="2">
    <location>
        <begin position="18"/>
        <end position="404"/>
    </location>
</feature>
<comment type="caution">
    <text evidence="4">The sequence shown here is derived from an EMBL/GenBank/DDBJ whole genome shotgun (WGS) entry which is preliminary data.</text>
</comment>
<keyword evidence="5" id="KW-1185">Reference proteome</keyword>
<dbReference type="OrthoDB" id="49511at2759"/>
<dbReference type="InterPro" id="IPR016024">
    <property type="entry name" value="ARM-type_fold"/>
</dbReference>
<gene>
    <name evidence="4" type="ORF">DEBURN_LOCUS1188</name>
</gene>
<organism evidence="4 5">
    <name type="scientific">Diversispora eburnea</name>
    <dbReference type="NCBI Taxonomy" id="1213867"/>
    <lineage>
        <taxon>Eukaryota</taxon>
        <taxon>Fungi</taxon>
        <taxon>Fungi incertae sedis</taxon>
        <taxon>Mucoromycota</taxon>
        <taxon>Glomeromycotina</taxon>
        <taxon>Glomeromycetes</taxon>
        <taxon>Diversisporales</taxon>
        <taxon>Diversisporaceae</taxon>
        <taxon>Diversispora</taxon>
    </lineage>
</organism>
<reference evidence="4" key="1">
    <citation type="submission" date="2021-06" db="EMBL/GenBank/DDBJ databases">
        <authorList>
            <person name="Kallberg Y."/>
            <person name="Tangrot J."/>
            <person name="Rosling A."/>
        </authorList>
    </citation>
    <scope>NUCLEOTIDE SEQUENCE</scope>
    <source>
        <strain evidence="4">AZ414A</strain>
    </source>
</reference>
<dbReference type="EMBL" id="CAJVPK010000049">
    <property type="protein sequence ID" value="CAG8437945.1"/>
    <property type="molecule type" value="Genomic_DNA"/>
</dbReference>
<proteinExistence type="predicted"/>
<dbReference type="PANTHER" id="PTHR18460">
    <property type="entry name" value="TEL2 INTERACTING PROTEIN 1 TTI1 FAMILY MEMBER"/>
    <property type="match status" value="1"/>
</dbReference>
<dbReference type="InterPro" id="IPR011989">
    <property type="entry name" value="ARM-like"/>
</dbReference>
<dbReference type="PANTHER" id="PTHR18460:SF3">
    <property type="entry name" value="TELO2-INTERACTING PROTEIN 1 HOMOLOG"/>
    <property type="match status" value="1"/>
</dbReference>
<dbReference type="Proteomes" id="UP000789706">
    <property type="component" value="Unassembled WGS sequence"/>
</dbReference>
<dbReference type="Pfam" id="PF24176">
    <property type="entry name" value="TPR_TTI1_2nd"/>
    <property type="match status" value="1"/>
</dbReference>
<dbReference type="Pfam" id="PF21547">
    <property type="entry name" value="TTI1"/>
    <property type="match status" value="1"/>
</dbReference>